<organism evidence="1 2">
    <name type="scientific">Paxillus rubicundulus Ve08.2h10</name>
    <dbReference type="NCBI Taxonomy" id="930991"/>
    <lineage>
        <taxon>Eukaryota</taxon>
        <taxon>Fungi</taxon>
        <taxon>Dikarya</taxon>
        <taxon>Basidiomycota</taxon>
        <taxon>Agaricomycotina</taxon>
        <taxon>Agaricomycetes</taxon>
        <taxon>Agaricomycetidae</taxon>
        <taxon>Boletales</taxon>
        <taxon>Paxilineae</taxon>
        <taxon>Paxillaceae</taxon>
        <taxon>Paxillus</taxon>
    </lineage>
</organism>
<reference evidence="2" key="2">
    <citation type="submission" date="2015-01" db="EMBL/GenBank/DDBJ databases">
        <title>Evolutionary Origins and Diversification of the Mycorrhizal Mutualists.</title>
        <authorList>
            <consortium name="DOE Joint Genome Institute"/>
            <consortium name="Mycorrhizal Genomics Consortium"/>
            <person name="Kohler A."/>
            <person name="Kuo A."/>
            <person name="Nagy L.G."/>
            <person name="Floudas D."/>
            <person name="Copeland A."/>
            <person name="Barry K.W."/>
            <person name="Cichocki N."/>
            <person name="Veneault-Fourrey C."/>
            <person name="LaButti K."/>
            <person name="Lindquist E.A."/>
            <person name="Lipzen A."/>
            <person name="Lundell T."/>
            <person name="Morin E."/>
            <person name="Murat C."/>
            <person name="Riley R."/>
            <person name="Ohm R."/>
            <person name="Sun H."/>
            <person name="Tunlid A."/>
            <person name="Henrissat B."/>
            <person name="Grigoriev I.V."/>
            <person name="Hibbett D.S."/>
            <person name="Martin F."/>
        </authorList>
    </citation>
    <scope>NUCLEOTIDE SEQUENCE [LARGE SCALE GENOMIC DNA]</scope>
    <source>
        <strain evidence="2">Ve08.2h10</strain>
    </source>
</reference>
<gene>
    <name evidence="1" type="ORF">PAXRUDRAFT_163224</name>
</gene>
<dbReference type="OrthoDB" id="2647846at2759"/>
<evidence type="ECO:0000313" key="1">
    <source>
        <dbReference type="EMBL" id="KIK78723.1"/>
    </source>
</evidence>
<evidence type="ECO:0008006" key="3">
    <source>
        <dbReference type="Google" id="ProtNLM"/>
    </source>
</evidence>
<dbReference type="Proteomes" id="UP000054538">
    <property type="component" value="Unassembled WGS sequence"/>
</dbReference>
<dbReference type="AlphaFoldDB" id="A0A0D0CTH7"/>
<name>A0A0D0CTH7_9AGAM</name>
<reference evidence="1 2" key="1">
    <citation type="submission" date="2014-04" db="EMBL/GenBank/DDBJ databases">
        <authorList>
            <consortium name="DOE Joint Genome Institute"/>
            <person name="Kuo A."/>
            <person name="Kohler A."/>
            <person name="Jargeat P."/>
            <person name="Nagy L.G."/>
            <person name="Floudas D."/>
            <person name="Copeland A."/>
            <person name="Barry K.W."/>
            <person name="Cichocki N."/>
            <person name="Veneault-Fourrey C."/>
            <person name="LaButti K."/>
            <person name="Lindquist E.A."/>
            <person name="Lipzen A."/>
            <person name="Lundell T."/>
            <person name="Morin E."/>
            <person name="Murat C."/>
            <person name="Sun H."/>
            <person name="Tunlid A."/>
            <person name="Henrissat B."/>
            <person name="Grigoriev I.V."/>
            <person name="Hibbett D.S."/>
            <person name="Martin F."/>
            <person name="Nordberg H.P."/>
            <person name="Cantor M.N."/>
            <person name="Hua S.X."/>
        </authorList>
    </citation>
    <scope>NUCLEOTIDE SEQUENCE [LARGE SCALE GENOMIC DNA]</scope>
    <source>
        <strain evidence="1 2">Ve08.2h10</strain>
    </source>
</reference>
<dbReference type="HOGENOM" id="CLU_056788_11_1_1"/>
<keyword evidence="2" id="KW-1185">Reference proteome</keyword>
<feature type="non-terminal residue" evidence="1">
    <location>
        <position position="1"/>
    </location>
</feature>
<evidence type="ECO:0000313" key="2">
    <source>
        <dbReference type="Proteomes" id="UP000054538"/>
    </source>
</evidence>
<proteinExistence type="predicted"/>
<accession>A0A0D0CTH7</accession>
<sequence length="98" mass="11171">ITCITAEWSAEKHLEYMTRIGKYEAEQLVFVDESSVNCCTMYCGCAWSIWGSKVQHKAFFICGKQYSVLPALTLNEDIIHCDIVEGSFYTEIVILCDE</sequence>
<dbReference type="EMBL" id="KN826496">
    <property type="protein sequence ID" value="KIK78723.1"/>
    <property type="molecule type" value="Genomic_DNA"/>
</dbReference>
<dbReference type="InParanoid" id="A0A0D0CTH7"/>
<protein>
    <recommendedName>
        <fullName evidence="3">DDE-1 domain-containing protein</fullName>
    </recommendedName>
</protein>